<protein>
    <submittedName>
        <fullName evidence="3">ComEA family DNA-binding protein</fullName>
    </submittedName>
</protein>
<evidence type="ECO:0000256" key="2">
    <source>
        <dbReference type="SAM" id="SignalP"/>
    </source>
</evidence>
<feature type="chain" id="PRO_5046359566" evidence="2">
    <location>
        <begin position="20"/>
        <end position="693"/>
    </location>
</feature>
<comment type="caution">
    <text evidence="3">The sequence shown here is derived from an EMBL/GenBank/DDBJ whole genome shotgun (WGS) entry which is preliminary data.</text>
</comment>
<proteinExistence type="predicted"/>
<keyword evidence="4" id="KW-1185">Reference proteome</keyword>
<accession>A0ABV8QTI0</accession>
<dbReference type="GO" id="GO:0003677">
    <property type="term" value="F:DNA binding"/>
    <property type="evidence" value="ECO:0007669"/>
    <property type="project" value="UniProtKB-KW"/>
</dbReference>
<dbReference type="EMBL" id="JBHSCZ010000001">
    <property type="protein sequence ID" value="MFC4262229.1"/>
    <property type="molecule type" value="Genomic_DNA"/>
</dbReference>
<feature type="coiled-coil region" evidence="1">
    <location>
        <begin position="32"/>
        <end position="59"/>
    </location>
</feature>
<feature type="signal peptide" evidence="2">
    <location>
        <begin position="1"/>
        <end position="19"/>
    </location>
</feature>
<reference evidence="4" key="1">
    <citation type="journal article" date="2019" name="Int. J. Syst. Evol. Microbiol.">
        <title>The Global Catalogue of Microorganisms (GCM) 10K type strain sequencing project: providing services to taxonomists for standard genome sequencing and annotation.</title>
        <authorList>
            <consortium name="The Broad Institute Genomics Platform"/>
            <consortium name="The Broad Institute Genome Sequencing Center for Infectious Disease"/>
            <person name="Wu L."/>
            <person name="Ma J."/>
        </authorList>
    </citation>
    <scope>NUCLEOTIDE SEQUENCE [LARGE SCALE GENOMIC DNA]</scope>
    <source>
        <strain evidence="4">CECT 8289</strain>
    </source>
</reference>
<sequence length="693" mass="79204">MRKLIFVGCWLLCCQCVWAQVPEPEKQTTVPNTTVEQQLENITENSADVETEDDSYQQEMLQYQKNPINLNYANAAQLNALRLLTPIQIQNLISYRNYFGKLINIYELQAIPTWDVATIQRLRPYVSVNSNVDLLNSLGDRLKLGDHTLLLRATQVLEKSAGYLVDPASGKSFYPGSQQRLFVRYRYNYKNLLQYGVVGEKDAGEQFFKGNQKAGFDFYSAHFFARNIGIIKSLAIGDYTVNMGQGLTQWMSLAFKKSPDVVATKRQADVLRPYNSAGEINFHRGLGITLAKNNWEATVFGSYRKVDANFSAGDTTNADDDIITSLQTSGFHRTKSEVADKGVQTQIAFGGNLAYQFKGLHIGLNAIQYHLKLPLQKQAEPYNLYALSGSNFGNYSVDYSYTYKNLHFFGEAATSNKKYIATVNGLLISAASNVDLSFVYRNISKGYQSLYTNAFTESSLPNNEKGFFSGITIRPSGAWRIDAYADFYKFPWLRFRVDAPSTGNDYLAQLTYKPNKVFEIYTRFKSERKSINFNPDDVTLNPVVPQPKQNWRTQFSYKINPSFTFRSRVEHVWFDKKGVATEKGFLLYTDFIFNPVMKPFSANVRLQYFETDGYNSRLYAYENDVLYGYSIPVFSGKGYRYYLNINYDVTKKLTVWGRIAQFYYPDQSTVGSGLDLIKQNHRTEVKLQALYKF</sequence>
<evidence type="ECO:0000313" key="3">
    <source>
        <dbReference type="EMBL" id="MFC4262229.1"/>
    </source>
</evidence>
<keyword evidence="1" id="KW-0175">Coiled coil</keyword>
<evidence type="ECO:0000313" key="4">
    <source>
        <dbReference type="Proteomes" id="UP001595907"/>
    </source>
</evidence>
<gene>
    <name evidence="3" type="ORF">ACFOWM_05040</name>
</gene>
<keyword evidence="3" id="KW-0238">DNA-binding</keyword>
<keyword evidence="2" id="KW-0732">Signal</keyword>
<evidence type="ECO:0000256" key="1">
    <source>
        <dbReference type="SAM" id="Coils"/>
    </source>
</evidence>
<organism evidence="3 4">
    <name type="scientific">Ferruginibacter yonginensis</name>
    <dbReference type="NCBI Taxonomy" id="1310416"/>
    <lineage>
        <taxon>Bacteria</taxon>
        <taxon>Pseudomonadati</taxon>
        <taxon>Bacteroidota</taxon>
        <taxon>Chitinophagia</taxon>
        <taxon>Chitinophagales</taxon>
        <taxon>Chitinophagaceae</taxon>
        <taxon>Ferruginibacter</taxon>
    </lineage>
</organism>
<dbReference type="Proteomes" id="UP001595907">
    <property type="component" value="Unassembled WGS sequence"/>
</dbReference>
<dbReference type="InterPro" id="IPR010994">
    <property type="entry name" value="RuvA_2-like"/>
</dbReference>
<dbReference type="RefSeq" id="WP_379707589.1">
    <property type="nucleotide sequence ID" value="NZ_JBHSCZ010000001.1"/>
</dbReference>
<dbReference type="Gene3D" id="1.10.150.320">
    <property type="entry name" value="Photosystem II 12 kDa extrinsic protein"/>
    <property type="match status" value="1"/>
</dbReference>
<dbReference type="SUPFAM" id="SSF47781">
    <property type="entry name" value="RuvA domain 2-like"/>
    <property type="match status" value="1"/>
</dbReference>
<name>A0ABV8QTI0_9BACT</name>